<evidence type="ECO:0000256" key="9">
    <source>
        <dbReference type="ARBA" id="ARBA00022853"/>
    </source>
</evidence>
<feature type="domain" description="SET" evidence="15">
    <location>
        <begin position="110"/>
        <end position="226"/>
    </location>
</feature>
<sequence length="680" mass="76854">MGLPSSDSTMDALTLSKYDDLLSDVLLDQLYLWFTTRKMLPHYRRARINIQTIEKIVQRVAQGQQPVQKAVEDLVDQEYFATFLRHKTAERKRDFTLHANRYLNMYLPLAGFEIGQTDRYKVVTGQSEAKVVATKRYTLGMVISLCSGSVARLSDSEIERMENEKVDFSVMWWSKKKSMCLFLGPARFVNHDCDSNCRFTALGSDAIGFQALRTIEPGEEITTHYGSCYFGDNNCECLCATCEKYSRGWYATHRLDEEGRVVEMELDNVDTPKPNTPEGSLSAAGAASSEESTEFGGAVVVVDESIRKRTRNKGLRSVTPASCLPKRRLNSMHNSISDNSLDNAIRCHVCKDPLPQPAPITPPPEGSNSAASAASLAMDGMCPRCIRHQTLFGMQWPDRPQPAPRRLKQQKKKKRPEELQESLLNKQSTKCAAAVRKRKRKVKTIFDGSLGPPTLTASSMFAELLPGTPVLVDPLDPAITQWWPAMIIGKLQEDGITKYQVRYFEDGSFSTCLSSELVLFDITKISFNSGCFGDRALRRAIAFYEWRFLSLSPDYNNSAGVLEIHRLRDHANSSLLDQTPMAAKCPPIQLEHFFEVASAPPTATSDNRDSVDCIRAYMHQLNDMVDIIDGRDVKIYRARILDMEILCNDERLGLYYYVHYIGWNAKFDEWVPPCRIIYLK</sequence>
<evidence type="ECO:0000256" key="8">
    <source>
        <dbReference type="ARBA" id="ARBA00022691"/>
    </source>
</evidence>
<accession>A0A9W8CJF9</accession>
<evidence type="ECO:0000256" key="3">
    <source>
        <dbReference type="ARBA" id="ARBA00014232"/>
    </source>
</evidence>
<evidence type="ECO:0000256" key="7">
    <source>
        <dbReference type="ARBA" id="ARBA00022679"/>
    </source>
</evidence>
<dbReference type="GO" id="GO:0032259">
    <property type="term" value="P:methylation"/>
    <property type="evidence" value="ECO:0007669"/>
    <property type="project" value="UniProtKB-KW"/>
</dbReference>
<comment type="subcellular location">
    <subcellularLocation>
        <location evidence="2">Chromosome</location>
    </subcellularLocation>
    <subcellularLocation>
        <location evidence="1">Nucleus</location>
    </subcellularLocation>
</comment>
<dbReference type="CDD" id="cd05162">
    <property type="entry name" value="PWWP"/>
    <property type="match status" value="1"/>
</dbReference>
<dbReference type="EC" id="2.1.1.372" evidence="11"/>
<dbReference type="CDD" id="cd10524">
    <property type="entry name" value="SET_Suv4-20-like"/>
    <property type="match status" value="1"/>
</dbReference>
<dbReference type="Proteomes" id="UP001145021">
    <property type="component" value="Unassembled WGS sequence"/>
</dbReference>
<dbReference type="Pfam" id="PF00856">
    <property type="entry name" value="SET"/>
    <property type="match status" value="1"/>
</dbReference>
<reference evidence="16" key="1">
    <citation type="submission" date="2022-07" db="EMBL/GenBank/DDBJ databases">
        <title>Phylogenomic reconstructions and comparative analyses of Kickxellomycotina fungi.</title>
        <authorList>
            <person name="Reynolds N.K."/>
            <person name="Stajich J.E."/>
            <person name="Barry K."/>
            <person name="Grigoriev I.V."/>
            <person name="Crous P."/>
            <person name="Smith M.E."/>
        </authorList>
    </citation>
    <scope>NUCLEOTIDE SEQUENCE</scope>
    <source>
        <strain evidence="16">NBRC 105413</strain>
    </source>
</reference>
<evidence type="ECO:0000256" key="6">
    <source>
        <dbReference type="ARBA" id="ARBA00022603"/>
    </source>
</evidence>
<evidence type="ECO:0000256" key="14">
    <source>
        <dbReference type="SAM" id="MobiDB-lite"/>
    </source>
</evidence>
<dbReference type="InterPro" id="IPR025783">
    <property type="entry name" value="Set9_fungi"/>
</dbReference>
<evidence type="ECO:0000256" key="11">
    <source>
        <dbReference type="ARBA" id="ARBA00024057"/>
    </source>
</evidence>
<feature type="region of interest" description="Disordered" evidence="14">
    <location>
        <begin position="393"/>
        <end position="424"/>
    </location>
</feature>
<organism evidence="16 17">
    <name type="scientific">Coemansia asiatica</name>
    <dbReference type="NCBI Taxonomy" id="1052880"/>
    <lineage>
        <taxon>Eukaryota</taxon>
        <taxon>Fungi</taxon>
        <taxon>Fungi incertae sedis</taxon>
        <taxon>Zoopagomycota</taxon>
        <taxon>Kickxellomycotina</taxon>
        <taxon>Kickxellomycetes</taxon>
        <taxon>Kickxellales</taxon>
        <taxon>Kickxellaceae</taxon>
        <taxon>Coemansia</taxon>
    </lineage>
</organism>
<evidence type="ECO:0000256" key="5">
    <source>
        <dbReference type="ARBA" id="ARBA00022454"/>
    </source>
</evidence>
<evidence type="ECO:0000256" key="2">
    <source>
        <dbReference type="ARBA" id="ARBA00004286"/>
    </source>
</evidence>
<dbReference type="PANTHER" id="PTHR12977:SF4">
    <property type="entry name" value="HISTONE-LYSINE N-METHYLTRANSFERASE KMT5B"/>
    <property type="match status" value="1"/>
</dbReference>
<dbReference type="Gene3D" id="2.170.270.10">
    <property type="entry name" value="SET domain"/>
    <property type="match status" value="1"/>
</dbReference>
<keyword evidence="7 16" id="KW-0808">Transferase</keyword>
<keyword evidence="17" id="KW-1185">Reference proteome</keyword>
<dbReference type="InterPro" id="IPR001214">
    <property type="entry name" value="SET_dom"/>
</dbReference>
<dbReference type="SUPFAM" id="SSF82199">
    <property type="entry name" value="SET domain"/>
    <property type="match status" value="1"/>
</dbReference>
<dbReference type="Gene3D" id="1.10.10.1700">
    <property type="entry name" value="Histone-lysine N-methyltransferase"/>
    <property type="match status" value="1"/>
</dbReference>
<keyword evidence="10" id="KW-0539">Nucleus</keyword>
<dbReference type="AlphaFoldDB" id="A0A9W8CJF9"/>
<evidence type="ECO:0000256" key="13">
    <source>
        <dbReference type="ARBA" id="ARBA00048081"/>
    </source>
</evidence>
<name>A0A9W8CJF9_9FUNG</name>
<dbReference type="InterPro" id="IPR025995">
    <property type="entry name" value="Tudor-knot"/>
</dbReference>
<dbReference type="SUPFAM" id="SSF54160">
    <property type="entry name" value="Chromo domain-like"/>
    <property type="match status" value="1"/>
</dbReference>
<dbReference type="Gene3D" id="2.30.30.140">
    <property type="match status" value="2"/>
</dbReference>
<dbReference type="SMART" id="SM00317">
    <property type="entry name" value="SET"/>
    <property type="match status" value="1"/>
</dbReference>
<dbReference type="SUPFAM" id="SSF63748">
    <property type="entry name" value="Tudor/PWWP/MBT"/>
    <property type="match status" value="1"/>
</dbReference>
<dbReference type="InterPro" id="IPR041938">
    <property type="entry name" value="Hist-Lys_N-MTase_N"/>
</dbReference>
<keyword evidence="6 16" id="KW-0489">Methyltransferase</keyword>
<dbReference type="InterPro" id="IPR039977">
    <property type="entry name" value="Suv4-20/Set9"/>
</dbReference>
<dbReference type="InterPro" id="IPR046341">
    <property type="entry name" value="SET_dom_sf"/>
</dbReference>
<feature type="compositionally biased region" description="Basic residues" evidence="14">
    <location>
        <begin position="405"/>
        <end position="414"/>
    </location>
</feature>
<comment type="caution">
    <text evidence="16">The sequence shown here is derived from an EMBL/GenBank/DDBJ whole genome shotgun (WGS) entry which is preliminary data.</text>
</comment>
<evidence type="ECO:0000256" key="1">
    <source>
        <dbReference type="ARBA" id="ARBA00004123"/>
    </source>
</evidence>
<keyword evidence="8" id="KW-0949">S-adenosyl-L-methionine</keyword>
<evidence type="ECO:0000256" key="4">
    <source>
        <dbReference type="ARBA" id="ARBA00015413"/>
    </source>
</evidence>
<protein>
    <recommendedName>
        <fullName evidence="4">Histone-lysine N-methyltransferase SET9</fullName>
        <ecNumber evidence="11">2.1.1.372</ecNumber>
    </recommendedName>
    <alternativeName>
        <fullName evidence="3">Histone-lysine N-methyltransferase set9</fullName>
    </alternativeName>
    <alternativeName>
        <fullName evidence="12">SET domain protein 9</fullName>
    </alternativeName>
</protein>
<dbReference type="InterPro" id="IPR016197">
    <property type="entry name" value="Chromo-like_dom_sf"/>
</dbReference>
<evidence type="ECO:0000313" key="16">
    <source>
        <dbReference type="EMBL" id="KAJ1646492.1"/>
    </source>
</evidence>
<gene>
    <name evidence="16" type="primary">set9</name>
    <name evidence="16" type="ORF">LPJ64_002041</name>
</gene>
<dbReference type="PROSITE" id="PS50280">
    <property type="entry name" value="SET"/>
    <property type="match status" value="1"/>
</dbReference>
<dbReference type="PANTHER" id="PTHR12977">
    <property type="entry name" value="SUPPRESSOR OF VARIEGATION 4-20-RELATED"/>
    <property type="match status" value="1"/>
</dbReference>
<feature type="compositionally biased region" description="Low complexity" evidence="14">
    <location>
        <begin position="278"/>
        <end position="290"/>
    </location>
</feature>
<evidence type="ECO:0000256" key="10">
    <source>
        <dbReference type="ARBA" id="ARBA00023242"/>
    </source>
</evidence>
<keyword evidence="5" id="KW-0158">Chromosome</keyword>
<dbReference type="GO" id="GO:0005694">
    <property type="term" value="C:chromosome"/>
    <property type="evidence" value="ECO:0007669"/>
    <property type="project" value="UniProtKB-SubCell"/>
</dbReference>
<comment type="catalytic activity">
    <reaction evidence="13">
        <text>L-lysyl(20)-[histone H4] + 3 S-adenosyl-L-methionine = N(6),N(6),N(6)-trimethyl-L-lysyl(20)-[histone H4] + 3 S-adenosyl-L-homocysteine + 3 H(+)</text>
        <dbReference type="Rhea" id="RHEA:64456"/>
        <dbReference type="Rhea" id="RHEA-COMP:15554"/>
        <dbReference type="Rhea" id="RHEA-COMP:15998"/>
        <dbReference type="ChEBI" id="CHEBI:15378"/>
        <dbReference type="ChEBI" id="CHEBI:29969"/>
        <dbReference type="ChEBI" id="CHEBI:57856"/>
        <dbReference type="ChEBI" id="CHEBI:59789"/>
        <dbReference type="ChEBI" id="CHEBI:61961"/>
        <dbReference type="EC" id="2.1.1.372"/>
    </reaction>
</comment>
<evidence type="ECO:0000256" key="12">
    <source>
        <dbReference type="ARBA" id="ARBA00030653"/>
    </source>
</evidence>
<dbReference type="Pfam" id="PF11717">
    <property type="entry name" value="Tudor-knot"/>
    <property type="match status" value="1"/>
</dbReference>
<dbReference type="GO" id="GO:0005634">
    <property type="term" value="C:nucleus"/>
    <property type="evidence" value="ECO:0007669"/>
    <property type="project" value="UniProtKB-SubCell"/>
</dbReference>
<proteinExistence type="predicted"/>
<evidence type="ECO:0000259" key="15">
    <source>
        <dbReference type="PROSITE" id="PS50280"/>
    </source>
</evidence>
<dbReference type="GO" id="GO:0140943">
    <property type="term" value="F:histone H4K20 trimethyltransferase activity"/>
    <property type="evidence" value="ECO:0007669"/>
    <property type="project" value="UniProtKB-EC"/>
</dbReference>
<dbReference type="EMBL" id="JANBOH010000059">
    <property type="protein sequence ID" value="KAJ1646492.1"/>
    <property type="molecule type" value="Genomic_DNA"/>
</dbReference>
<feature type="region of interest" description="Disordered" evidence="14">
    <location>
        <begin position="268"/>
        <end position="290"/>
    </location>
</feature>
<dbReference type="PROSITE" id="PS51567">
    <property type="entry name" value="SAM_MT43_SUVAR420_1"/>
    <property type="match status" value="1"/>
</dbReference>
<evidence type="ECO:0000313" key="17">
    <source>
        <dbReference type="Proteomes" id="UP001145021"/>
    </source>
</evidence>
<keyword evidence="9" id="KW-0156">Chromatin regulator</keyword>